<dbReference type="OrthoDB" id="8874923at2"/>
<dbReference type="PROSITE" id="PS51318">
    <property type="entry name" value="TAT"/>
    <property type="match status" value="1"/>
</dbReference>
<accession>A0A0M7C6T3</accession>
<protein>
    <submittedName>
        <fullName evidence="2">ABC transporter substrate-binding protein</fullName>
    </submittedName>
    <submittedName>
        <fullName evidence="3">Spermidine/putrescine-binding periplasmic protein</fullName>
    </submittedName>
</protein>
<dbReference type="KEGG" id="bpdz:BBN53_11830"/>
<reference evidence="2 5" key="2">
    <citation type="submission" date="2016-07" db="EMBL/GenBank/DDBJ databases">
        <title>Complete genome sequences of Bordetella pseudohinzii.</title>
        <authorList>
            <person name="Spilker T."/>
            <person name="Darrah R."/>
            <person name="LiPuma J.J."/>
        </authorList>
    </citation>
    <scope>NUCLEOTIDE SEQUENCE [LARGE SCALE GENOMIC DNA]</scope>
    <source>
        <strain evidence="2 5">HI4681</strain>
    </source>
</reference>
<dbReference type="Proteomes" id="UP000092950">
    <property type="component" value="Chromosome"/>
</dbReference>
<dbReference type="EMBL" id="CYTV01000001">
    <property type="protein sequence ID" value="CUI34037.1"/>
    <property type="molecule type" value="Genomic_DNA"/>
</dbReference>
<organism evidence="3 4">
    <name type="scientific">Bordetella pseudohinzii</name>
    <dbReference type="NCBI Taxonomy" id="1331258"/>
    <lineage>
        <taxon>Bacteria</taxon>
        <taxon>Pseudomonadati</taxon>
        <taxon>Pseudomonadota</taxon>
        <taxon>Betaproteobacteria</taxon>
        <taxon>Burkholderiales</taxon>
        <taxon>Alcaligenaceae</taxon>
        <taxon>Bordetella</taxon>
    </lineage>
</organism>
<evidence type="ECO:0000313" key="2">
    <source>
        <dbReference type="EMBL" id="ANY16524.1"/>
    </source>
</evidence>
<evidence type="ECO:0000313" key="5">
    <source>
        <dbReference type="Proteomes" id="UP000092950"/>
    </source>
</evidence>
<keyword evidence="1" id="KW-0732">Signal</keyword>
<evidence type="ECO:0000256" key="1">
    <source>
        <dbReference type="ARBA" id="ARBA00022729"/>
    </source>
</evidence>
<dbReference type="PANTHER" id="PTHR30222">
    <property type="entry name" value="SPERMIDINE/PUTRESCINE-BINDING PERIPLASMIC PROTEIN"/>
    <property type="match status" value="1"/>
</dbReference>
<dbReference type="InterPro" id="IPR006311">
    <property type="entry name" value="TAT_signal"/>
</dbReference>
<sequence>MTQSTLADPARRSAVKRLGAAALGMALSPYVSTARAQDPLFVNTWGGIWDRAAQAHLFDPFTKETGIPIRTVSPVSYARLAAQAKTGVYDFDVTAISGSELIRAERAGLIEPIDESIVDVGSLAPGQRLGNGIGSHVFATLIAYRKDKLKEGPQNWAQFWDVKTYPGSRSLQRYAARVLPLGLMADGVAPADLYPLDLDRAFASMDRIKPDIRVWWTQGQQSYQLLRDGEVTAMGIWHGRAVHMAKEGVPIEIVWNQAQIDQAYWVVSKGSPRAKAGWRFIASALRAERLAGFCMDADYSPIDQRVFAHIPEDAARYMPTYPENYAKTVQQDFAKLTPQLQELNQRFDRWVMR</sequence>
<dbReference type="InterPro" id="IPR006059">
    <property type="entry name" value="SBP"/>
</dbReference>
<evidence type="ECO:0000313" key="4">
    <source>
        <dbReference type="Proteomes" id="UP000053096"/>
    </source>
</evidence>
<gene>
    <name evidence="3" type="primary">potD_1</name>
    <name evidence="2" type="ORF">BBN53_11830</name>
    <name evidence="3" type="ORF">ERS370011_00191</name>
</gene>
<dbReference type="AlphaFoldDB" id="A0A0M7C6T3"/>
<dbReference type="Pfam" id="PF13416">
    <property type="entry name" value="SBP_bac_8"/>
    <property type="match status" value="1"/>
</dbReference>
<evidence type="ECO:0000313" key="3">
    <source>
        <dbReference type="EMBL" id="CUI34037.1"/>
    </source>
</evidence>
<dbReference type="Gene3D" id="3.40.190.10">
    <property type="entry name" value="Periplasmic binding protein-like II"/>
    <property type="match status" value="2"/>
</dbReference>
<dbReference type="Proteomes" id="UP000053096">
    <property type="component" value="Unassembled WGS sequence"/>
</dbReference>
<keyword evidence="5" id="KW-1185">Reference proteome</keyword>
<reference evidence="3 4" key="1">
    <citation type="submission" date="2015-09" db="EMBL/GenBank/DDBJ databases">
        <authorList>
            <person name="Jackson K.R."/>
            <person name="Lunt B.L."/>
            <person name="Fisher J.N.B."/>
            <person name="Gardner A.V."/>
            <person name="Bailey M.E."/>
            <person name="Deus L.M."/>
            <person name="Earl A.S."/>
            <person name="Gibby P.D."/>
            <person name="Hartmann K.A."/>
            <person name="Liu J.E."/>
            <person name="Manci A.M."/>
            <person name="Nielsen D.A."/>
            <person name="Solomon M.B."/>
            <person name="Breakwell D.P."/>
            <person name="Burnett S.H."/>
            <person name="Grose J.H."/>
        </authorList>
    </citation>
    <scope>NUCLEOTIDE SEQUENCE [LARGE SCALE GENOMIC DNA]</scope>
    <source>
        <strain evidence="3 4">2789STDY5608636</strain>
    </source>
</reference>
<dbReference type="PANTHER" id="PTHR30222:SF2">
    <property type="entry name" value="ABC TRANSPORTER SUBSTRATE-BINDING PROTEIN"/>
    <property type="match status" value="1"/>
</dbReference>
<name>A0A0M7C6T3_9BORD</name>
<dbReference type="SUPFAM" id="SSF53850">
    <property type="entry name" value="Periplasmic binding protein-like II"/>
    <property type="match status" value="1"/>
</dbReference>
<proteinExistence type="predicted"/>
<dbReference type="RefSeq" id="WP_043215344.1">
    <property type="nucleotide sequence ID" value="NZ_CAJGUP010000122.1"/>
</dbReference>
<dbReference type="CDD" id="cd13589">
    <property type="entry name" value="PBP2_polyamine_RpCGA009"/>
    <property type="match status" value="1"/>
</dbReference>
<dbReference type="EMBL" id="CP016440">
    <property type="protein sequence ID" value="ANY16524.1"/>
    <property type="molecule type" value="Genomic_DNA"/>
</dbReference>